<organism evidence="4 5">
    <name type="scientific">candidate division WWE3 bacterium CG23_combo_of_CG06-09_8_20_14_all_40_14</name>
    <dbReference type="NCBI Taxonomy" id="1975095"/>
    <lineage>
        <taxon>Bacteria</taxon>
        <taxon>Katanobacteria</taxon>
    </lineage>
</organism>
<dbReference type="GO" id="GO:0016903">
    <property type="term" value="F:oxidoreductase activity, acting on the aldehyde or oxo group of donors"/>
    <property type="evidence" value="ECO:0007669"/>
    <property type="project" value="InterPro"/>
</dbReference>
<evidence type="ECO:0000259" key="2">
    <source>
        <dbReference type="Pfam" id="PF01558"/>
    </source>
</evidence>
<dbReference type="InterPro" id="IPR002880">
    <property type="entry name" value="Pyrv_Fd/Flavodoxin_OxRdtase_N"/>
</dbReference>
<dbReference type="EMBL" id="PCQY01000001">
    <property type="protein sequence ID" value="PIP04879.1"/>
    <property type="molecule type" value="Genomic_DNA"/>
</dbReference>
<dbReference type="CDD" id="cd07034">
    <property type="entry name" value="TPP_PYR_PFOR_IOR-alpha_like"/>
    <property type="match status" value="1"/>
</dbReference>
<evidence type="ECO:0000256" key="1">
    <source>
        <dbReference type="ARBA" id="ARBA00023002"/>
    </source>
</evidence>
<dbReference type="AlphaFoldDB" id="A0A2G9XD33"/>
<dbReference type="InterPro" id="IPR022367">
    <property type="entry name" value="2-oxoacid/accept_OxRdtase_asu"/>
</dbReference>
<accession>A0A2G9XD33</accession>
<feature type="domain" description="Pyruvate/ketoisovalerate oxidoreductase catalytic" evidence="2">
    <location>
        <begin position="15"/>
        <end position="174"/>
    </location>
</feature>
<gene>
    <name evidence="4" type="ORF">COX53_00035</name>
</gene>
<keyword evidence="1" id="KW-0560">Oxidoreductase</keyword>
<evidence type="ECO:0000313" key="5">
    <source>
        <dbReference type="Proteomes" id="UP000231388"/>
    </source>
</evidence>
<dbReference type="FunFam" id="3.40.50.970:FF:000022">
    <property type="entry name" value="2-oxoglutarate ferredoxin oxidoreductase alpha subunit"/>
    <property type="match status" value="1"/>
</dbReference>
<dbReference type="Pfam" id="PF01855">
    <property type="entry name" value="POR_N"/>
    <property type="match status" value="1"/>
</dbReference>
<dbReference type="GO" id="GO:0006979">
    <property type="term" value="P:response to oxidative stress"/>
    <property type="evidence" value="ECO:0007669"/>
    <property type="project" value="TreeGrafter"/>
</dbReference>
<dbReference type="InterPro" id="IPR050722">
    <property type="entry name" value="Pyruvate:ferred/Flavod_OxRd"/>
</dbReference>
<dbReference type="Pfam" id="PF01558">
    <property type="entry name" value="POR"/>
    <property type="match status" value="1"/>
</dbReference>
<dbReference type="SUPFAM" id="SSF53323">
    <property type="entry name" value="Pyruvate-ferredoxin oxidoreductase, PFOR, domain III"/>
    <property type="match status" value="1"/>
</dbReference>
<dbReference type="PANTHER" id="PTHR32154">
    <property type="entry name" value="PYRUVATE-FLAVODOXIN OXIDOREDUCTASE-RELATED"/>
    <property type="match status" value="1"/>
</dbReference>
<protein>
    <submittedName>
        <fullName evidence="4">2-oxoacid:ferredoxin oxidoreductase subunit alpha</fullName>
    </submittedName>
</protein>
<dbReference type="InterPro" id="IPR019752">
    <property type="entry name" value="Pyrv/ketoisovalerate_OxRed_cat"/>
</dbReference>
<dbReference type="InterPro" id="IPR029061">
    <property type="entry name" value="THDP-binding"/>
</dbReference>
<evidence type="ECO:0000259" key="3">
    <source>
        <dbReference type="Pfam" id="PF01855"/>
    </source>
</evidence>
<dbReference type="InterPro" id="IPR009014">
    <property type="entry name" value="Transketo_C/PFOR_II"/>
</dbReference>
<reference evidence="4 5" key="1">
    <citation type="submission" date="2017-09" db="EMBL/GenBank/DDBJ databases">
        <title>Depth-based differentiation of microbial function through sediment-hosted aquifers and enrichment of novel symbionts in the deep terrestrial subsurface.</title>
        <authorList>
            <person name="Probst A.J."/>
            <person name="Ladd B."/>
            <person name="Jarett J.K."/>
            <person name="Geller-Mcgrath D.E."/>
            <person name="Sieber C.M."/>
            <person name="Emerson J.B."/>
            <person name="Anantharaman K."/>
            <person name="Thomas B.C."/>
            <person name="Malmstrom R."/>
            <person name="Stieglmeier M."/>
            <person name="Klingl A."/>
            <person name="Woyke T."/>
            <person name="Ryan C.M."/>
            <person name="Banfield J.F."/>
        </authorList>
    </citation>
    <scope>NUCLEOTIDE SEQUENCE [LARGE SCALE GENOMIC DNA]</scope>
    <source>
        <strain evidence="4">CG23_combo_of_CG06-09_8_20_14_all_40_14</strain>
    </source>
</reference>
<evidence type="ECO:0000313" key="4">
    <source>
        <dbReference type="EMBL" id="PIP04879.1"/>
    </source>
</evidence>
<dbReference type="Proteomes" id="UP000231388">
    <property type="component" value="Unassembled WGS sequence"/>
</dbReference>
<dbReference type="NCBIfam" id="TIGR03710">
    <property type="entry name" value="OAFO_sf"/>
    <property type="match status" value="1"/>
</dbReference>
<dbReference type="SUPFAM" id="SSF52518">
    <property type="entry name" value="Thiamin diphosphate-binding fold (THDP-binding)"/>
    <property type="match status" value="1"/>
</dbReference>
<comment type="caution">
    <text evidence="4">The sequence shown here is derived from an EMBL/GenBank/DDBJ whole genome shotgun (WGS) entry which is preliminary data.</text>
</comment>
<sequence length="572" mass="62716">MRIKKVFSLKIGGCAGQGVKSLGLLFSKCLLHLGYKTYSYIEYPSLIKGGHNVVQISVSQNQPTGPTTKTDFLVALNRDTLDKHLGELEEGAGVLLDLGEKENTLKVSHKVKFFGIPLANISGEKYPVSNVIALGALVALFGGELTILNGEIEKEYRHEKSMAENLKAAKLGFDFIKKNYPKESAILNPLESLTESPDKILDGNEAVSLGAISAGLEFASIYPMSPISGIIHFLASHQKTHNYIYKQPEDEISAINMAIGASFAGARSLVATSGGGFCLMTEGFGLAGITETPLVVIEGMRGAPATGLATFSEQGDLSFVLNAHQGDFPRIVLAAGDIREAFDLTRKAFNLADKYQTPVVVLLDKNICDNSQSISLPNSPYTIDRGKLTTDRVENYKRYILSKDGISTRTLPGSGNFFIANSEEHNEFGYSSEDSGNRISQMEKRMLKLETCAKKDMAPPTLYGSKNAELTIVSWGSCKGSILQALKDFNNVNFLHLMWLNPFPAKEVETILSQARYIIAIEGNYSAQMARLIREKTGIEIKDKFLKYDGRPFFVEDITDKIHRVLKDIKNG</sequence>
<dbReference type="Gene3D" id="3.40.50.970">
    <property type="match status" value="1"/>
</dbReference>
<name>A0A2G9XD33_UNCKA</name>
<dbReference type="Gene3D" id="3.40.920.10">
    <property type="entry name" value="Pyruvate-ferredoxin oxidoreductase, PFOR, domain III"/>
    <property type="match status" value="1"/>
</dbReference>
<dbReference type="SUPFAM" id="SSF52922">
    <property type="entry name" value="TK C-terminal domain-like"/>
    <property type="match status" value="1"/>
</dbReference>
<dbReference type="InterPro" id="IPR002869">
    <property type="entry name" value="Pyrv_flavodox_OxRed_cen"/>
</dbReference>
<proteinExistence type="predicted"/>
<dbReference type="PANTHER" id="PTHR32154:SF20">
    <property type="entry name" value="2-OXOGLUTARATE OXIDOREDUCTASE SUBUNIT KORA"/>
    <property type="match status" value="1"/>
</dbReference>
<feature type="domain" description="Pyruvate flavodoxin/ferredoxin oxidoreductase pyrimidine binding" evidence="3">
    <location>
        <begin position="210"/>
        <end position="407"/>
    </location>
</feature>
<dbReference type="Gene3D" id="3.40.50.920">
    <property type="match status" value="1"/>
</dbReference>